<reference evidence="11" key="1">
    <citation type="journal article" date="2014" name="Int. J. Syst. Evol. Microbiol.">
        <title>Complete genome sequence of Corynebacterium casei LMG S-19264T (=DSM 44701T), isolated from a smear-ripened cheese.</title>
        <authorList>
            <consortium name="US DOE Joint Genome Institute (JGI-PGF)"/>
            <person name="Walter F."/>
            <person name="Albersmeier A."/>
            <person name="Kalinowski J."/>
            <person name="Ruckert C."/>
        </authorList>
    </citation>
    <scope>NUCLEOTIDE SEQUENCE</scope>
    <source>
        <strain evidence="11">KCTC 12368</strain>
    </source>
</reference>
<dbReference type="Pfam" id="PF03544">
    <property type="entry name" value="TonB_C"/>
    <property type="match status" value="1"/>
</dbReference>
<dbReference type="GO" id="GO:0098797">
    <property type="term" value="C:plasma membrane protein complex"/>
    <property type="evidence" value="ECO:0007669"/>
    <property type="project" value="TreeGrafter"/>
</dbReference>
<gene>
    <name evidence="11" type="ORF">GCM10007049_35360</name>
</gene>
<dbReference type="Gene3D" id="3.30.1150.10">
    <property type="match status" value="1"/>
</dbReference>
<evidence type="ECO:0000259" key="10">
    <source>
        <dbReference type="PROSITE" id="PS52015"/>
    </source>
</evidence>
<comment type="caution">
    <text evidence="11">The sequence shown here is derived from an EMBL/GenBank/DDBJ whole genome shotgun (WGS) entry which is preliminary data.</text>
</comment>
<keyword evidence="9" id="KW-0472">Membrane</keyword>
<evidence type="ECO:0000256" key="9">
    <source>
        <dbReference type="ARBA" id="ARBA00023136"/>
    </source>
</evidence>
<proteinExistence type="inferred from homology"/>
<feature type="domain" description="TonB C-terminal" evidence="10">
    <location>
        <begin position="102"/>
        <end position="192"/>
    </location>
</feature>
<comment type="similarity">
    <text evidence="2">Belongs to the TonB family.</text>
</comment>
<dbReference type="GO" id="GO:0055085">
    <property type="term" value="P:transmembrane transport"/>
    <property type="evidence" value="ECO:0007669"/>
    <property type="project" value="InterPro"/>
</dbReference>
<dbReference type="InterPro" id="IPR003538">
    <property type="entry name" value="TonB"/>
</dbReference>
<keyword evidence="3" id="KW-0813">Transport</keyword>
<evidence type="ECO:0000256" key="4">
    <source>
        <dbReference type="ARBA" id="ARBA00022475"/>
    </source>
</evidence>
<keyword evidence="4" id="KW-1003">Cell membrane</keyword>
<accession>A0A918Q9I0</accession>
<keyword evidence="8" id="KW-1133">Transmembrane helix</keyword>
<dbReference type="GO" id="GO:0015891">
    <property type="term" value="P:siderophore transport"/>
    <property type="evidence" value="ECO:0007669"/>
    <property type="project" value="InterPro"/>
</dbReference>
<dbReference type="NCBIfam" id="TIGR01352">
    <property type="entry name" value="tonB_Cterm"/>
    <property type="match status" value="1"/>
</dbReference>
<dbReference type="GO" id="GO:0030288">
    <property type="term" value="C:outer membrane-bounded periplasmic space"/>
    <property type="evidence" value="ECO:0007669"/>
    <property type="project" value="InterPro"/>
</dbReference>
<keyword evidence="12" id="KW-1185">Reference proteome</keyword>
<dbReference type="PRINTS" id="PR01374">
    <property type="entry name" value="TONBPROTEIN"/>
</dbReference>
<dbReference type="PANTHER" id="PTHR33446">
    <property type="entry name" value="PROTEIN TONB-RELATED"/>
    <property type="match status" value="1"/>
</dbReference>
<keyword evidence="7" id="KW-0653">Protein transport</keyword>
<dbReference type="InterPro" id="IPR037682">
    <property type="entry name" value="TonB_C"/>
</dbReference>
<dbReference type="InterPro" id="IPR006260">
    <property type="entry name" value="TonB/TolA_C"/>
</dbReference>
<sequence length="192" mass="21458">MAFEFRSYRQFAKLEIEDTNSNFADLIDIPITVHMPPSPPLVELPLITTIPDDKVIIDKISTVIDLQISSPQLTLSIPTAAPKEDLADEVKDFVEKMPAPIGGMEAWNRYLQANLIYPRQARNMGIEGTVFLVFIVNKDGSLQDIEILRGIAGGCSEEALRVLKNAPNWEPGKQGSSAVRVKMRIPIRFRLQ</sequence>
<reference evidence="11" key="2">
    <citation type="submission" date="2020-09" db="EMBL/GenBank/DDBJ databases">
        <authorList>
            <person name="Sun Q."/>
            <person name="Kim S."/>
        </authorList>
    </citation>
    <scope>NUCLEOTIDE SEQUENCE</scope>
    <source>
        <strain evidence="11">KCTC 12368</strain>
    </source>
</reference>
<dbReference type="GO" id="GO:0031992">
    <property type="term" value="F:energy transducer activity"/>
    <property type="evidence" value="ECO:0007669"/>
    <property type="project" value="InterPro"/>
</dbReference>
<dbReference type="SUPFAM" id="SSF74653">
    <property type="entry name" value="TolA/TonB C-terminal domain"/>
    <property type="match status" value="1"/>
</dbReference>
<keyword evidence="6" id="KW-0812">Transmembrane</keyword>
<dbReference type="PROSITE" id="PS52015">
    <property type="entry name" value="TONB_CTD"/>
    <property type="match status" value="1"/>
</dbReference>
<comment type="subcellular location">
    <subcellularLocation>
        <location evidence="1">Cell inner membrane</location>
        <topology evidence="1">Single-pass membrane protein</topology>
        <orientation evidence="1">Periplasmic side</orientation>
    </subcellularLocation>
</comment>
<dbReference type="EMBL" id="BMWX01000008">
    <property type="protein sequence ID" value="GGZ38989.1"/>
    <property type="molecule type" value="Genomic_DNA"/>
</dbReference>
<evidence type="ECO:0000256" key="6">
    <source>
        <dbReference type="ARBA" id="ARBA00022692"/>
    </source>
</evidence>
<dbReference type="Proteomes" id="UP000619457">
    <property type="component" value="Unassembled WGS sequence"/>
</dbReference>
<dbReference type="GO" id="GO:0015031">
    <property type="term" value="P:protein transport"/>
    <property type="evidence" value="ECO:0007669"/>
    <property type="project" value="UniProtKB-KW"/>
</dbReference>
<protein>
    <submittedName>
        <fullName evidence="11">Protein TonB</fullName>
    </submittedName>
</protein>
<evidence type="ECO:0000256" key="5">
    <source>
        <dbReference type="ARBA" id="ARBA00022519"/>
    </source>
</evidence>
<evidence type="ECO:0000256" key="2">
    <source>
        <dbReference type="ARBA" id="ARBA00006555"/>
    </source>
</evidence>
<organism evidence="11 12">
    <name type="scientific">Echinicola pacifica</name>
    <dbReference type="NCBI Taxonomy" id="346377"/>
    <lineage>
        <taxon>Bacteria</taxon>
        <taxon>Pseudomonadati</taxon>
        <taxon>Bacteroidota</taxon>
        <taxon>Cytophagia</taxon>
        <taxon>Cytophagales</taxon>
        <taxon>Cyclobacteriaceae</taxon>
        <taxon>Echinicola</taxon>
    </lineage>
</organism>
<keyword evidence="5" id="KW-0997">Cell inner membrane</keyword>
<name>A0A918Q9I0_9BACT</name>
<dbReference type="InterPro" id="IPR051045">
    <property type="entry name" value="TonB-dependent_transducer"/>
</dbReference>
<dbReference type="AlphaFoldDB" id="A0A918Q9I0"/>
<evidence type="ECO:0000256" key="8">
    <source>
        <dbReference type="ARBA" id="ARBA00022989"/>
    </source>
</evidence>
<evidence type="ECO:0000256" key="7">
    <source>
        <dbReference type="ARBA" id="ARBA00022927"/>
    </source>
</evidence>
<evidence type="ECO:0000256" key="3">
    <source>
        <dbReference type="ARBA" id="ARBA00022448"/>
    </source>
</evidence>
<evidence type="ECO:0000313" key="12">
    <source>
        <dbReference type="Proteomes" id="UP000619457"/>
    </source>
</evidence>
<evidence type="ECO:0000313" key="11">
    <source>
        <dbReference type="EMBL" id="GGZ38989.1"/>
    </source>
</evidence>
<dbReference type="PANTHER" id="PTHR33446:SF2">
    <property type="entry name" value="PROTEIN TONB"/>
    <property type="match status" value="1"/>
</dbReference>
<evidence type="ECO:0000256" key="1">
    <source>
        <dbReference type="ARBA" id="ARBA00004383"/>
    </source>
</evidence>